<feature type="transmembrane region" description="Helical" evidence="18">
    <location>
        <begin position="331"/>
        <end position="352"/>
    </location>
</feature>
<comment type="subcellular location">
    <subcellularLocation>
        <location evidence="2">Mitochondrion inner membrane</location>
        <topology evidence="2">Multi-pass membrane protein</topology>
    </subcellularLocation>
</comment>
<evidence type="ECO:0000256" key="1">
    <source>
        <dbReference type="ARBA" id="ARBA00003257"/>
    </source>
</evidence>
<dbReference type="EMBL" id="JN989542">
    <property type="protein sequence ID" value="AEV56616.1"/>
    <property type="molecule type" value="Genomic_DNA"/>
</dbReference>
<feature type="transmembrane region" description="Helical" evidence="18">
    <location>
        <begin position="485"/>
        <end position="508"/>
    </location>
</feature>
<evidence type="ECO:0000259" key="19">
    <source>
        <dbReference type="Pfam" id="PF00361"/>
    </source>
</evidence>
<evidence type="ECO:0000256" key="15">
    <source>
        <dbReference type="ARBA" id="ARBA00023136"/>
    </source>
</evidence>
<gene>
    <name evidence="21" type="primary">ND5</name>
</gene>
<feature type="transmembrane region" description="Helical" evidence="18">
    <location>
        <begin position="392"/>
        <end position="412"/>
    </location>
</feature>
<evidence type="ECO:0000256" key="16">
    <source>
        <dbReference type="ARBA" id="ARBA00031027"/>
    </source>
</evidence>
<keyword evidence="8" id="KW-0999">Mitochondrion inner membrane</keyword>
<keyword evidence="6" id="KW-0679">Respiratory chain</keyword>
<feature type="domain" description="NADH dehydrogenase subunit 5 C-terminal" evidence="20">
    <location>
        <begin position="388"/>
        <end position="555"/>
    </location>
</feature>
<dbReference type="Pfam" id="PF00361">
    <property type="entry name" value="Proton_antipo_M"/>
    <property type="match status" value="1"/>
</dbReference>
<proteinExistence type="predicted"/>
<evidence type="ECO:0000313" key="21">
    <source>
        <dbReference type="EMBL" id="AEV56616.1"/>
    </source>
</evidence>
<keyword evidence="13" id="KW-0830">Ubiquinone</keyword>
<keyword evidence="14 21" id="KW-0496">Mitochondrion</keyword>
<comment type="catalytic activity">
    <reaction evidence="17">
        <text>a ubiquinone + NADH + 5 H(+)(in) = a ubiquinol + NAD(+) + 4 H(+)(out)</text>
        <dbReference type="Rhea" id="RHEA:29091"/>
        <dbReference type="Rhea" id="RHEA-COMP:9565"/>
        <dbReference type="Rhea" id="RHEA-COMP:9566"/>
        <dbReference type="ChEBI" id="CHEBI:15378"/>
        <dbReference type="ChEBI" id="CHEBI:16389"/>
        <dbReference type="ChEBI" id="CHEBI:17976"/>
        <dbReference type="ChEBI" id="CHEBI:57540"/>
        <dbReference type="ChEBI" id="CHEBI:57945"/>
        <dbReference type="EC" id="7.1.1.2"/>
    </reaction>
</comment>
<keyword evidence="5" id="KW-0813">Transport</keyword>
<dbReference type="PANTHER" id="PTHR42829:SF2">
    <property type="entry name" value="NADH-UBIQUINONE OXIDOREDUCTASE CHAIN 5"/>
    <property type="match status" value="1"/>
</dbReference>
<evidence type="ECO:0000256" key="6">
    <source>
        <dbReference type="ARBA" id="ARBA00022660"/>
    </source>
</evidence>
<feature type="domain" description="NADH:quinone oxidoreductase/Mrp antiporter transmembrane" evidence="19">
    <location>
        <begin position="104"/>
        <end position="382"/>
    </location>
</feature>
<reference evidence="21" key="1">
    <citation type="journal article" date="2015" name="Cladistics">
        <title>Phylogenetic divergences of the true bugs (Insecta: Hemiptera: Heteroptera), with emphasis on the aquatic lineages: the last piece of the aquatic insect jigsaw originated in the Late Permian/Early Triassic.</title>
        <authorList>
            <person name="Wang Y.-H."/>
            <person name="Cui Y."/>
            <person name="Redei D."/>
            <person name="Banar P."/>
            <person name="Xie Q."/>
            <person name="Stys P."/>
            <person name="Damgaard J."/>
            <person name="Chen P.-P."/>
            <person name="Yi W.-B."/>
            <person name="Wang Y."/>
            <person name="Dang K."/>
            <person name="Li C.-R."/>
            <person name="Bu W.-J."/>
        </authorList>
    </citation>
    <scope>NUCLEOTIDE SEQUENCE</scope>
</reference>
<keyword evidence="11 18" id="KW-1133">Transmembrane helix</keyword>
<evidence type="ECO:0000256" key="10">
    <source>
        <dbReference type="ARBA" id="ARBA00022982"/>
    </source>
</evidence>
<feature type="transmembrane region" description="Helical" evidence="18">
    <location>
        <begin position="110"/>
        <end position="128"/>
    </location>
</feature>
<evidence type="ECO:0000256" key="9">
    <source>
        <dbReference type="ARBA" id="ARBA00022967"/>
    </source>
</evidence>
<keyword evidence="7 18" id="KW-0812">Transmembrane</keyword>
<feature type="transmembrane region" description="Helical" evidence="18">
    <location>
        <begin position="87"/>
        <end position="104"/>
    </location>
</feature>
<evidence type="ECO:0000256" key="5">
    <source>
        <dbReference type="ARBA" id="ARBA00022448"/>
    </source>
</evidence>
<dbReference type="AlphaFoldDB" id="A0A0X7YE65"/>
<feature type="transmembrane region" description="Helical" evidence="18">
    <location>
        <begin position="12"/>
        <end position="34"/>
    </location>
</feature>
<keyword evidence="15 18" id="KW-0472">Membrane</keyword>
<dbReference type="InterPro" id="IPR010934">
    <property type="entry name" value="NADH_DH_su5_C"/>
</dbReference>
<feature type="transmembrane region" description="Helical" evidence="18">
    <location>
        <begin position="299"/>
        <end position="319"/>
    </location>
</feature>
<dbReference type="GO" id="GO:0042773">
    <property type="term" value="P:ATP synthesis coupled electron transport"/>
    <property type="evidence" value="ECO:0007669"/>
    <property type="project" value="InterPro"/>
</dbReference>
<evidence type="ECO:0000256" key="18">
    <source>
        <dbReference type="SAM" id="Phobius"/>
    </source>
</evidence>
<sequence>MMVYFCFGGLMMFLGGFSFFIGLFLLGNNFSYVLDWEILTLSSCVFSFSMNFDYISMIFVSCVMLISSMVVFYSFSYMSGDMYMVRFLFLVVLFVLSMLLMIISSNMISILLGWDGLGLVSYCLVIYYQNNNTYRAGMLTILMNRLGDIAILLVISWMLNLGSWFYFSYLFVVDYWSMYICMLIILAAFTSSAQIPFSSWLPAAMAAPTPVSSLVHSSTLVTAGVYLLIRYDYFLSYYNCSLFLFLSLMTMFMSGLGANYEYDLKKIIALSTLSQLGLMMSCVFLSLPLVSFFHLITHAFFKSLLFLCAGLFIHVMGGYQDIRSMGVLISQLPFSSICFCVCSLSLCGFPYLSGFYSKDLIIELYSFYYGNMVFYVIYYMSIGLTVMYSFRLIYYMLFVPSSILVGVFEDFIMNLSMILMFFMSVMGGSFFFWVFFSYYDVIYMTFYMKILSIMMIILGMLLGLINVNFPYNCKTYNYFLSTMWFMYNFNTIYMLFSVMLFNNFYLLWDVGWGEFLMSRFMYYLFSFLSVILYKLHVNSLKMFMFSFLFLFMIVFF</sequence>
<feature type="transmembrane region" description="Helical" evidence="18">
    <location>
        <begin position="515"/>
        <end position="533"/>
    </location>
</feature>
<evidence type="ECO:0000256" key="8">
    <source>
        <dbReference type="ARBA" id="ARBA00022792"/>
    </source>
</evidence>
<dbReference type="EC" id="7.1.1.2" evidence="3"/>
<dbReference type="InterPro" id="IPR003945">
    <property type="entry name" value="NU5C-like"/>
</dbReference>
<evidence type="ECO:0000256" key="2">
    <source>
        <dbReference type="ARBA" id="ARBA00004448"/>
    </source>
</evidence>
<dbReference type="GO" id="GO:0008137">
    <property type="term" value="F:NADH dehydrogenase (ubiquinone) activity"/>
    <property type="evidence" value="ECO:0007669"/>
    <property type="project" value="UniProtKB-EC"/>
</dbReference>
<feature type="transmembrane region" description="Helical" evidence="18">
    <location>
        <begin position="418"/>
        <end position="439"/>
    </location>
</feature>
<evidence type="ECO:0000256" key="4">
    <source>
        <dbReference type="ARBA" id="ARBA00021096"/>
    </source>
</evidence>
<comment type="function">
    <text evidence="1">Core subunit of the mitochondrial membrane respiratory chain NADH dehydrogenase (Complex I) that is believed to belong to the minimal assembly required for catalysis. Complex I functions in the transfer of electrons from NADH to the respiratory chain. The immediate electron acceptor for the enzyme is believed to be ubiquinone.</text>
</comment>
<dbReference type="InterPro" id="IPR001750">
    <property type="entry name" value="ND/Mrp_TM"/>
</dbReference>
<feature type="transmembrane region" description="Helical" evidence="18">
    <location>
        <begin position="235"/>
        <end position="256"/>
    </location>
</feature>
<evidence type="ECO:0000256" key="14">
    <source>
        <dbReference type="ARBA" id="ARBA00023128"/>
    </source>
</evidence>
<feature type="transmembrane region" description="Helical" evidence="18">
    <location>
        <begin position="364"/>
        <end position="380"/>
    </location>
</feature>
<keyword evidence="9" id="KW-1278">Translocase</keyword>
<dbReference type="GO" id="GO:0015990">
    <property type="term" value="P:electron transport coupled proton transport"/>
    <property type="evidence" value="ECO:0007669"/>
    <property type="project" value="TreeGrafter"/>
</dbReference>
<evidence type="ECO:0000256" key="11">
    <source>
        <dbReference type="ARBA" id="ARBA00022989"/>
    </source>
</evidence>
<evidence type="ECO:0000256" key="7">
    <source>
        <dbReference type="ARBA" id="ARBA00022692"/>
    </source>
</evidence>
<dbReference type="PRINTS" id="PR01434">
    <property type="entry name" value="NADHDHGNASE5"/>
</dbReference>
<keyword evidence="10" id="KW-0249">Electron transport</keyword>
<evidence type="ECO:0000256" key="13">
    <source>
        <dbReference type="ARBA" id="ARBA00023075"/>
    </source>
</evidence>
<geneLocation type="mitochondrion" evidence="21"/>
<dbReference type="PANTHER" id="PTHR42829">
    <property type="entry name" value="NADH-UBIQUINONE OXIDOREDUCTASE CHAIN 5"/>
    <property type="match status" value="1"/>
</dbReference>
<evidence type="ECO:0000259" key="20">
    <source>
        <dbReference type="Pfam" id="PF06455"/>
    </source>
</evidence>
<feature type="transmembrane region" description="Helical" evidence="18">
    <location>
        <begin position="539"/>
        <end position="555"/>
    </location>
</feature>
<dbReference type="GO" id="GO:0003954">
    <property type="term" value="F:NADH dehydrogenase activity"/>
    <property type="evidence" value="ECO:0007669"/>
    <property type="project" value="TreeGrafter"/>
</dbReference>
<feature type="transmembrane region" description="Helical" evidence="18">
    <location>
        <begin position="149"/>
        <end position="169"/>
    </location>
</feature>
<feature type="transmembrane region" description="Helical" evidence="18">
    <location>
        <begin position="268"/>
        <end position="293"/>
    </location>
</feature>
<name>A0A0X7YE65_9HEMI</name>
<feature type="transmembrane region" description="Helical" evidence="18">
    <location>
        <begin position="54"/>
        <end position="75"/>
    </location>
</feature>
<evidence type="ECO:0000256" key="12">
    <source>
        <dbReference type="ARBA" id="ARBA00023027"/>
    </source>
</evidence>
<evidence type="ECO:0000256" key="17">
    <source>
        <dbReference type="ARBA" id="ARBA00049551"/>
    </source>
</evidence>
<keyword evidence="12" id="KW-0520">NAD</keyword>
<feature type="transmembrane region" description="Helical" evidence="18">
    <location>
        <begin position="446"/>
        <end position="465"/>
    </location>
</feature>
<evidence type="ECO:0000256" key="3">
    <source>
        <dbReference type="ARBA" id="ARBA00012944"/>
    </source>
</evidence>
<accession>A0A0X7YE65</accession>
<protein>
    <recommendedName>
        <fullName evidence="4">NADH-ubiquinone oxidoreductase chain 5</fullName>
        <ecNumber evidence="3">7.1.1.2</ecNumber>
    </recommendedName>
    <alternativeName>
        <fullName evidence="16">NADH dehydrogenase subunit 5</fullName>
    </alternativeName>
</protein>
<feature type="transmembrane region" description="Helical" evidence="18">
    <location>
        <begin position="175"/>
        <end position="197"/>
    </location>
</feature>
<dbReference type="GO" id="GO:0005743">
    <property type="term" value="C:mitochondrial inner membrane"/>
    <property type="evidence" value="ECO:0007669"/>
    <property type="project" value="UniProtKB-SubCell"/>
</dbReference>
<organism evidence="21">
    <name type="scientific">Kokeshia sp. NKU02</name>
    <dbReference type="NCBI Taxonomy" id="1124182"/>
    <lineage>
        <taxon>Eukaryota</taxon>
        <taxon>Metazoa</taxon>
        <taxon>Ecdysozoa</taxon>
        <taxon>Arthropoda</taxon>
        <taxon>Hexapoda</taxon>
        <taxon>Insecta</taxon>
        <taxon>Pterygota</taxon>
        <taxon>Neoptera</taxon>
        <taxon>Paraneoptera</taxon>
        <taxon>Hemiptera</taxon>
        <taxon>Heteroptera</taxon>
        <taxon>Schizopteridae</taxon>
        <taxon>Kokeshia</taxon>
    </lineage>
</organism>
<dbReference type="Pfam" id="PF06455">
    <property type="entry name" value="NADH5_C"/>
    <property type="match status" value="1"/>
</dbReference>